<comment type="subcellular location">
    <subcellularLocation>
        <location evidence="2">Mitochondrion</location>
    </subcellularLocation>
</comment>
<protein>
    <recommendedName>
        <fullName evidence="6">Isovaleryl-CoA dehydrogenase, mitochondrial</fullName>
        <ecNumber evidence="5">1.3.8.4</ecNumber>
    </recommendedName>
</protein>
<dbReference type="SUPFAM" id="SSF47203">
    <property type="entry name" value="Acyl-CoA dehydrogenase C-terminal domain-like"/>
    <property type="match status" value="1"/>
</dbReference>
<dbReference type="EC" id="1.3.8.4" evidence="5"/>
<feature type="binding site" evidence="15">
    <location>
        <begin position="184"/>
        <end position="186"/>
    </location>
    <ligand>
        <name>FAD</name>
        <dbReference type="ChEBI" id="CHEBI:57692"/>
    </ligand>
</feature>
<dbReference type="EMBL" id="JAANQT010000168">
    <property type="protein sequence ID" value="KAG1313730.1"/>
    <property type="molecule type" value="Genomic_DNA"/>
</dbReference>
<feature type="binding site" evidence="14">
    <location>
        <position position="261"/>
    </location>
    <ligand>
        <name>substrate</name>
    </ligand>
</feature>
<evidence type="ECO:0000256" key="13">
    <source>
        <dbReference type="PIRSR" id="PIRSR634183-1"/>
    </source>
</evidence>
<dbReference type="PROSITE" id="PS00073">
    <property type="entry name" value="ACYL_COA_DH_2"/>
    <property type="match status" value="1"/>
</dbReference>
<evidence type="ECO:0000259" key="17">
    <source>
        <dbReference type="PROSITE" id="PS50217"/>
    </source>
</evidence>
<dbReference type="SUPFAM" id="SSF56645">
    <property type="entry name" value="Acyl-CoA dehydrogenase NM domain-like"/>
    <property type="match status" value="1"/>
</dbReference>
<dbReference type="Pfam" id="PF00170">
    <property type="entry name" value="bZIP_1"/>
    <property type="match status" value="1"/>
</dbReference>
<dbReference type="InterPro" id="IPR006091">
    <property type="entry name" value="Acyl-CoA_Oxase/DH_mid-dom"/>
</dbReference>
<evidence type="ECO:0000256" key="4">
    <source>
        <dbReference type="ARBA" id="ARBA00009347"/>
    </source>
</evidence>
<evidence type="ECO:0000256" key="11">
    <source>
        <dbReference type="ARBA" id="ARBA00023128"/>
    </source>
</evidence>
<dbReference type="PANTHER" id="PTHR43884">
    <property type="entry name" value="ACYL-COA DEHYDROGENASE"/>
    <property type="match status" value="1"/>
</dbReference>
<feature type="binding site" evidence="15">
    <location>
        <position position="296"/>
    </location>
    <ligand>
        <name>FAD</name>
        <dbReference type="ChEBI" id="CHEBI:57692"/>
    </ligand>
</feature>
<dbReference type="OrthoDB" id="9988775at2759"/>
<feature type="binding site" evidence="15">
    <location>
        <begin position="393"/>
        <end position="395"/>
    </location>
    <ligand>
        <name>FAD</name>
        <dbReference type="ChEBI" id="CHEBI:57692"/>
    </ligand>
</feature>
<evidence type="ECO:0000256" key="15">
    <source>
        <dbReference type="PIRSR" id="PIRSR634183-3"/>
    </source>
</evidence>
<evidence type="ECO:0000256" key="2">
    <source>
        <dbReference type="ARBA" id="ARBA00004173"/>
    </source>
</evidence>
<proteinExistence type="inferred from homology"/>
<dbReference type="CDD" id="cd14810">
    <property type="entry name" value="bZIP_u1"/>
    <property type="match status" value="1"/>
</dbReference>
<evidence type="ECO:0000256" key="14">
    <source>
        <dbReference type="PIRSR" id="PIRSR634183-2"/>
    </source>
</evidence>
<feature type="binding site" evidence="14">
    <location>
        <begin position="268"/>
        <end position="271"/>
    </location>
    <ligand>
        <name>substrate</name>
    </ligand>
</feature>
<evidence type="ECO:0000256" key="10">
    <source>
        <dbReference type="ARBA" id="ARBA00023002"/>
    </source>
</evidence>
<dbReference type="CDD" id="cd01156">
    <property type="entry name" value="IVD"/>
    <property type="match status" value="1"/>
</dbReference>
<dbReference type="PROSITE" id="PS50217">
    <property type="entry name" value="BZIP"/>
    <property type="match status" value="1"/>
</dbReference>
<dbReference type="InterPro" id="IPR013786">
    <property type="entry name" value="AcylCoA_DH/ox_N"/>
</dbReference>
<sequence length="726" mass="81632">MLLNRLARSVMNKQWTRSIPRSFSTYNSAIAGLSPQQEELRVAVQDWVNVELAPRANAIDKENEFPMDMWRKLGDMGLLGVTAPPEYGGLGLGYFEHTMVMEEISRASGSVALSYGAHSNLCVNQIVRNGNETQKQKYLPKLISGEHVGALAMSEPGSGSDVVSMKLRAERKGDHYVLNGDKFWITNGPDADVLVVYAKTKPEAGPQGITAFLIEKGFEGFSTGPKFDKLGMRGSNTCQLFFDNCKVPVENVLGEVNKGVYVLMSGLDLERLVLSGGPLGLMQAALDVVVPYVHERRQFNKPIGEFQLIQGKLADMYTKMNASRAYVYAVGRACDQGNISNKDCAGVILYSAERATEVALDAIQCLGGNGYTNEYPTGRILRDAKLYEIGAGTSEIRRMLIGREFNKLMDFEEVVNMDWVSNEEVLGVDNFDNQQNDFLLQEPLSAPSFEQIKYLIEIAKQQIILKEQEIQTADPSIIFAPPPPLKEEEKADENKKGEINTSEQVNDIHSEETVTTLEAYAAADGIDLKKMSPKERRQLRNKISARNFRVRRKEYITSLEEQVAEHKKTMKELKQRLSRVEDENKALQKEMDMLKRQNQQLQQQQQPASPRSSSSLPKHNINKDISLLGTKPTDSYRQQQDHHCILVSNALMPAWDYESILAKKKPTLFQQLAGHFLFLLIQSTLLQESKAKKMEYLYDTLIQASLIQNSTIDQSFLWSDNNTHVI</sequence>
<evidence type="ECO:0000256" key="12">
    <source>
        <dbReference type="ARBA" id="ARBA00052875"/>
    </source>
</evidence>
<dbReference type="InterPro" id="IPR004827">
    <property type="entry name" value="bZIP"/>
</dbReference>
<feature type="binding site" evidence="14">
    <location>
        <begin position="391"/>
        <end position="392"/>
    </location>
    <ligand>
        <name>substrate</name>
    </ligand>
</feature>
<accession>A0A9P6XH01</accession>
<dbReference type="GO" id="GO:0006552">
    <property type="term" value="P:L-leucine catabolic process"/>
    <property type="evidence" value="ECO:0007669"/>
    <property type="project" value="TreeGrafter"/>
</dbReference>
<dbReference type="GO" id="GO:0005739">
    <property type="term" value="C:mitochondrion"/>
    <property type="evidence" value="ECO:0007669"/>
    <property type="project" value="UniProtKB-SubCell"/>
</dbReference>
<evidence type="ECO:0000256" key="16">
    <source>
        <dbReference type="SAM" id="MobiDB-lite"/>
    </source>
</evidence>
<feature type="active site" description="Proton acceptor" evidence="13">
    <location>
        <position position="270"/>
    </location>
</feature>
<dbReference type="PROSITE" id="PS00072">
    <property type="entry name" value="ACYL_COA_DH_1"/>
    <property type="match status" value="1"/>
</dbReference>
<comment type="pathway">
    <text evidence="3">Amino-acid degradation; L-leucine degradation; (S)-3-hydroxy-3-methylglutaryl-CoA from 3-isovaleryl-CoA: step 1/3.</text>
</comment>
<dbReference type="FunFam" id="1.10.540.10:FF:000007">
    <property type="entry name" value="Isovaleryl-CoA dehydrogenase, mitochondrial"/>
    <property type="match status" value="1"/>
</dbReference>
<dbReference type="InterPro" id="IPR036250">
    <property type="entry name" value="AcylCo_DH-like_C"/>
</dbReference>
<keyword evidence="7" id="KW-0285">Flavoprotein</keyword>
<dbReference type="InterPro" id="IPR046347">
    <property type="entry name" value="bZIP_sf"/>
</dbReference>
<comment type="similarity">
    <text evidence="4">Belongs to the acyl-CoA dehydrogenase family.</text>
</comment>
<dbReference type="Proteomes" id="UP000716291">
    <property type="component" value="Unassembled WGS sequence"/>
</dbReference>
<feature type="binding site" evidence="15">
    <location>
        <position position="307"/>
    </location>
    <ligand>
        <name>FAD</name>
        <dbReference type="ChEBI" id="CHEBI:57692"/>
    </ligand>
</feature>
<dbReference type="Gene3D" id="2.40.110.10">
    <property type="entry name" value="Butyryl-CoA Dehydrogenase, subunit A, domain 2"/>
    <property type="match status" value="1"/>
</dbReference>
<evidence type="ECO:0000256" key="9">
    <source>
        <dbReference type="ARBA" id="ARBA00022946"/>
    </source>
</evidence>
<dbReference type="Pfam" id="PF00441">
    <property type="entry name" value="Acyl-CoA_dh_1"/>
    <property type="match status" value="1"/>
</dbReference>
<evidence type="ECO:0000313" key="18">
    <source>
        <dbReference type="EMBL" id="KAG1313730.1"/>
    </source>
</evidence>
<feature type="binding site" evidence="14">
    <location>
        <position position="160"/>
    </location>
    <ligand>
        <name>substrate</name>
    </ligand>
</feature>
<dbReference type="InterPro" id="IPR009075">
    <property type="entry name" value="AcylCo_DH/oxidase_C"/>
</dbReference>
<dbReference type="Gene3D" id="1.10.540.10">
    <property type="entry name" value="Acyl-CoA dehydrogenase/oxidase, N-terminal domain"/>
    <property type="match status" value="1"/>
</dbReference>
<dbReference type="FunFam" id="2.40.110.10:FF:000004">
    <property type="entry name" value="Isovaleryl-CoA dehydrogenase, mitochondrial"/>
    <property type="match status" value="1"/>
</dbReference>
<dbReference type="InterPro" id="IPR009100">
    <property type="entry name" value="AcylCoA_DH/oxidase_NM_dom_sf"/>
</dbReference>
<dbReference type="SUPFAM" id="SSF57959">
    <property type="entry name" value="Leucine zipper domain"/>
    <property type="match status" value="1"/>
</dbReference>
<dbReference type="Gene3D" id="1.20.140.10">
    <property type="entry name" value="Butyryl-CoA Dehydrogenase, subunit A, domain 3"/>
    <property type="match status" value="1"/>
</dbReference>
<evidence type="ECO:0000256" key="1">
    <source>
        <dbReference type="ARBA" id="ARBA00001974"/>
    </source>
</evidence>
<gene>
    <name evidence="18" type="ORF">G6F64_002024</name>
</gene>
<dbReference type="AlphaFoldDB" id="A0A9P6XH01"/>
<organism evidence="18 19">
    <name type="scientific">Rhizopus oryzae</name>
    <name type="common">Mucormycosis agent</name>
    <name type="synonym">Rhizopus arrhizus var. delemar</name>
    <dbReference type="NCBI Taxonomy" id="64495"/>
    <lineage>
        <taxon>Eukaryota</taxon>
        <taxon>Fungi</taxon>
        <taxon>Fungi incertae sedis</taxon>
        <taxon>Mucoromycota</taxon>
        <taxon>Mucoromycotina</taxon>
        <taxon>Mucoromycetes</taxon>
        <taxon>Mucorales</taxon>
        <taxon>Mucorineae</taxon>
        <taxon>Rhizopodaceae</taxon>
        <taxon>Rhizopus</taxon>
    </lineage>
</organism>
<evidence type="ECO:0000256" key="7">
    <source>
        <dbReference type="ARBA" id="ARBA00022630"/>
    </source>
</evidence>
<evidence type="ECO:0000256" key="5">
    <source>
        <dbReference type="ARBA" id="ARBA00012044"/>
    </source>
</evidence>
<dbReference type="InterPro" id="IPR034183">
    <property type="entry name" value="IVD"/>
</dbReference>
<evidence type="ECO:0000313" key="19">
    <source>
        <dbReference type="Proteomes" id="UP000716291"/>
    </source>
</evidence>
<comment type="cofactor">
    <cofactor evidence="1 15">
        <name>FAD</name>
        <dbReference type="ChEBI" id="CHEBI:57692"/>
    </cofactor>
</comment>
<evidence type="ECO:0000256" key="3">
    <source>
        <dbReference type="ARBA" id="ARBA00004898"/>
    </source>
</evidence>
<keyword evidence="9" id="KW-0809">Transit peptide</keyword>
<feature type="domain" description="BZIP" evidence="17">
    <location>
        <begin position="534"/>
        <end position="594"/>
    </location>
</feature>
<feature type="region of interest" description="Disordered" evidence="16">
    <location>
        <begin position="476"/>
        <end position="501"/>
    </location>
</feature>
<dbReference type="InterPro" id="IPR006089">
    <property type="entry name" value="Acyl-CoA_DH_CS"/>
</dbReference>
<feature type="compositionally biased region" description="Basic and acidic residues" evidence="16">
    <location>
        <begin position="485"/>
        <end position="498"/>
    </location>
</feature>
<dbReference type="Pfam" id="PF02771">
    <property type="entry name" value="Acyl-CoA_dh_N"/>
    <property type="match status" value="1"/>
</dbReference>
<feature type="region of interest" description="Disordered" evidence="16">
    <location>
        <begin position="594"/>
        <end position="620"/>
    </location>
</feature>
<keyword evidence="8 15" id="KW-0274">FAD</keyword>
<evidence type="ECO:0000256" key="8">
    <source>
        <dbReference type="ARBA" id="ARBA00022827"/>
    </source>
</evidence>
<dbReference type="FunFam" id="1.20.140.10:FF:000003">
    <property type="entry name" value="isovaleryl-CoA dehydrogenase, mitochondrial"/>
    <property type="match status" value="1"/>
</dbReference>
<feature type="compositionally biased region" description="Low complexity" evidence="16">
    <location>
        <begin position="596"/>
        <end position="616"/>
    </location>
</feature>
<dbReference type="Pfam" id="PF02770">
    <property type="entry name" value="Acyl-CoA_dh_M"/>
    <property type="match status" value="1"/>
</dbReference>
<dbReference type="PROSITE" id="PS00036">
    <property type="entry name" value="BZIP_BASIC"/>
    <property type="match status" value="1"/>
</dbReference>
<feature type="binding site" evidence="15">
    <location>
        <begin position="151"/>
        <end position="160"/>
    </location>
    <ligand>
        <name>FAD</name>
        <dbReference type="ChEBI" id="CHEBI:57692"/>
    </ligand>
</feature>
<feature type="binding site" evidence="15">
    <location>
        <begin position="364"/>
        <end position="368"/>
    </location>
    <ligand>
        <name>FAD</name>
        <dbReference type="ChEBI" id="CHEBI:57692"/>
    </ligand>
</feature>
<dbReference type="GO" id="GO:0050660">
    <property type="term" value="F:flavin adenine dinucleotide binding"/>
    <property type="evidence" value="ECO:0007669"/>
    <property type="project" value="InterPro"/>
</dbReference>
<name>A0A9P6XH01_RHIOR</name>
<comment type="caution">
    <text evidence="18">The sequence shown here is derived from an EMBL/GenBank/DDBJ whole genome shotgun (WGS) entry which is preliminary data.</text>
</comment>
<dbReference type="InterPro" id="IPR046373">
    <property type="entry name" value="Acyl-CoA_Oxase/DH_mid-dom_sf"/>
</dbReference>
<dbReference type="Gene3D" id="1.20.5.170">
    <property type="match status" value="1"/>
</dbReference>
<evidence type="ECO:0000256" key="6">
    <source>
        <dbReference type="ARBA" id="ARBA00018258"/>
    </source>
</evidence>
<dbReference type="InterPro" id="IPR037069">
    <property type="entry name" value="AcylCoA_DH/ox_N_sf"/>
</dbReference>
<reference evidence="18" key="1">
    <citation type="journal article" date="2020" name="Microb. Genom.">
        <title>Genetic diversity of clinical and environmental Mucorales isolates obtained from an investigation of mucormycosis cases among solid organ transplant recipients.</title>
        <authorList>
            <person name="Nguyen M.H."/>
            <person name="Kaul D."/>
            <person name="Muto C."/>
            <person name="Cheng S.J."/>
            <person name="Richter R.A."/>
            <person name="Bruno V.M."/>
            <person name="Liu G."/>
            <person name="Beyhan S."/>
            <person name="Sundermann A.J."/>
            <person name="Mounaud S."/>
            <person name="Pasculle A.W."/>
            <person name="Nierman W.C."/>
            <person name="Driscoll E."/>
            <person name="Cumbie R."/>
            <person name="Clancy C.J."/>
            <person name="Dupont C.L."/>
        </authorList>
    </citation>
    <scope>NUCLEOTIDE SEQUENCE</scope>
    <source>
        <strain evidence="18">GL11</strain>
    </source>
</reference>
<dbReference type="PANTHER" id="PTHR43884:SF12">
    <property type="entry name" value="ISOVALERYL-COA DEHYDROGENASE, MITOCHONDRIAL-RELATED"/>
    <property type="match status" value="1"/>
</dbReference>
<dbReference type="SMART" id="SM00338">
    <property type="entry name" value="BRLZ"/>
    <property type="match status" value="1"/>
</dbReference>
<keyword evidence="10" id="KW-0560">Oxidoreductase</keyword>
<keyword evidence="11" id="KW-0496">Mitochondrion</keyword>
<keyword evidence="19" id="KW-1185">Reference proteome</keyword>
<comment type="catalytic activity">
    <reaction evidence="12">
        <text>3-methylbutanoyl-CoA + oxidized [electron-transfer flavoprotein] + H(+) = 3-methylbut-2-enoyl-CoA + reduced [electron-transfer flavoprotein]</text>
        <dbReference type="Rhea" id="RHEA:12276"/>
        <dbReference type="Rhea" id="RHEA-COMP:10685"/>
        <dbReference type="Rhea" id="RHEA-COMP:10686"/>
        <dbReference type="ChEBI" id="CHEBI:15378"/>
        <dbReference type="ChEBI" id="CHEBI:57344"/>
        <dbReference type="ChEBI" id="CHEBI:57345"/>
        <dbReference type="ChEBI" id="CHEBI:57692"/>
        <dbReference type="ChEBI" id="CHEBI:58307"/>
        <dbReference type="EC" id="1.3.8.4"/>
    </reaction>
</comment>
<dbReference type="GO" id="GO:0003700">
    <property type="term" value="F:DNA-binding transcription factor activity"/>
    <property type="evidence" value="ECO:0007669"/>
    <property type="project" value="InterPro"/>
</dbReference>
<dbReference type="GO" id="GO:0008470">
    <property type="term" value="F:3-methylbutanoyl-CoA dehydrogenase activity"/>
    <property type="evidence" value="ECO:0007669"/>
    <property type="project" value="UniProtKB-EC"/>
</dbReference>